<evidence type="ECO:0000313" key="4">
    <source>
        <dbReference type="EMBL" id="CAL6025832.1"/>
    </source>
</evidence>
<proteinExistence type="predicted"/>
<dbReference type="SUPFAM" id="SSF52058">
    <property type="entry name" value="L domain-like"/>
    <property type="match status" value="1"/>
</dbReference>
<dbReference type="SUPFAM" id="SSF52075">
    <property type="entry name" value="Outer arm dynein light chain 1"/>
    <property type="match status" value="1"/>
</dbReference>
<dbReference type="PROSITE" id="PS51450">
    <property type="entry name" value="LRR"/>
    <property type="match status" value="3"/>
</dbReference>
<dbReference type="EMBL" id="CAXDID020000100">
    <property type="protein sequence ID" value="CAL6025832.1"/>
    <property type="molecule type" value="Genomic_DNA"/>
</dbReference>
<dbReference type="InterPro" id="IPR001611">
    <property type="entry name" value="Leu-rich_rpt"/>
</dbReference>
<dbReference type="InterPro" id="IPR003591">
    <property type="entry name" value="Leu-rich_rpt_typical-subtyp"/>
</dbReference>
<dbReference type="AlphaFoldDB" id="A0AA86N974"/>
<keyword evidence="5" id="KW-1185">Reference proteome</keyword>
<dbReference type="PANTHER" id="PTHR46652:SF3">
    <property type="entry name" value="LEUCINE-RICH REPEAT-CONTAINING PROTEIN 9"/>
    <property type="match status" value="1"/>
</dbReference>
<reference evidence="3" key="1">
    <citation type="submission" date="2023-06" db="EMBL/GenBank/DDBJ databases">
        <authorList>
            <person name="Kurt Z."/>
        </authorList>
    </citation>
    <scope>NUCLEOTIDE SEQUENCE</scope>
</reference>
<keyword evidence="1" id="KW-0433">Leucine-rich repeat</keyword>
<dbReference type="SMART" id="SM00369">
    <property type="entry name" value="LRR_TYP"/>
    <property type="match status" value="4"/>
</dbReference>
<dbReference type="Gene3D" id="3.80.10.10">
    <property type="entry name" value="Ribonuclease Inhibitor"/>
    <property type="match status" value="2"/>
</dbReference>
<reference evidence="4 5" key="2">
    <citation type="submission" date="2024-07" db="EMBL/GenBank/DDBJ databases">
        <authorList>
            <person name="Akdeniz Z."/>
        </authorList>
    </citation>
    <scope>NUCLEOTIDE SEQUENCE [LARGE SCALE GENOMIC DNA]</scope>
</reference>
<dbReference type="Pfam" id="PF12799">
    <property type="entry name" value="LRR_4"/>
    <property type="match status" value="1"/>
</dbReference>
<organism evidence="3">
    <name type="scientific">Hexamita inflata</name>
    <dbReference type="NCBI Taxonomy" id="28002"/>
    <lineage>
        <taxon>Eukaryota</taxon>
        <taxon>Metamonada</taxon>
        <taxon>Diplomonadida</taxon>
        <taxon>Hexamitidae</taxon>
        <taxon>Hexamitinae</taxon>
        <taxon>Hexamita</taxon>
    </lineage>
</organism>
<dbReference type="InterPro" id="IPR050836">
    <property type="entry name" value="SDS22/Internalin_LRR"/>
</dbReference>
<keyword evidence="2" id="KW-0677">Repeat</keyword>
<dbReference type="Proteomes" id="UP001642409">
    <property type="component" value="Unassembled WGS sequence"/>
</dbReference>
<evidence type="ECO:0000313" key="5">
    <source>
        <dbReference type="Proteomes" id="UP001642409"/>
    </source>
</evidence>
<dbReference type="InterPro" id="IPR032675">
    <property type="entry name" value="LRR_dom_sf"/>
</dbReference>
<gene>
    <name evidence="3" type="ORF">HINF_LOCUS2663</name>
    <name evidence="4" type="ORF">HINF_LOCUS30555</name>
</gene>
<evidence type="ECO:0000313" key="3">
    <source>
        <dbReference type="EMBL" id="CAI9915018.1"/>
    </source>
</evidence>
<evidence type="ECO:0000256" key="1">
    <source>
        <dbReference type="ARBA" id="ARBA00022614"/>
    </source>
</evidence>
<dbReference type="PANTHER" id="PTHR46652">
    <property type="entry name" value="LEUCINE-RICH REPEAT AND IQ DOMAIN-CONTAINING PROTEIN 1-RELATED"/>
    <property type="match status" value="1"/>
</dbReference>
<dbReference type="SMART" id="SM00365">
    <property type="entry name" value="LRR_SD22"/>
    <property type="match status" value="5"/>
</dbReference>
<sequence>MKNFQFAWISYNYTISSAAIQDFQKYLGDNFGSESAAKKLMETQTQDQTNNIIDDIKYCHLKQKCTNFNSLTIKNEAISNIQFADILNLKDLVILNCYNIQFVRTPEKITALTINDCGIYNVVGIEKMHQLVSLNLNNNNILIIEQVAFLKQLSSFSAEKNYILDIFNLSQQFQLSSNNQKVPSHEVYQCYFNSINQNISVQQLLDQIYDKYMIIKYKTHIKQGKLTIKNDPELKTFMFTDQLDVVKLQIILCQNVSFERTPSKVKNLSLRGQYWNNSNLERIDGIEKMVQLEQLQMCYYRINNIQPLEALKELQILSLKSNNISDVSPLENLTNLQKLDLWQNAISDIQSLKNLKNLKKVDLRRNQITNFYALSDHPNRNLYDIDKK</sequence>
<dbReference type="EMBL" id="CATOUU010000062">
    <property type="protein sequence ID" value="CAI9915018.1"/>
    <property type="molecule type" value="Genomic_DNA"/>
</dbReference>
<accession>A0AA86N974</accession>
<name>A0AA86N974_9EUKA</name>
<comment type="caution">
    <text evidence="3">The sequence shown here is derived from an EMBL/GenBank/DDBJ whole genome shotgun (WGS) entry which is preliminary data.</text>
</comment>
<evidence type="ECO:0000256" key="2">
    <source>
        <dbReference type="ARBA" id="ARBA00022737"/>
    </source>
</evidence>
<protein>
    <submittedName>
        <fullName evidence="3">Leucine-rich repeat domain-containing protein</fullName>
    </submittedName>
    <submittedName>
        <fullName evidence="4">Leucine-rich_repeat domain-containing protein</fullName>
    </submittedName>
</protein>
<dbReference type="InterPro" id="IPR025875">
    <property type="entry name" value="Leu-rich_rpt_4"/>
</dbReference>